<evidence type="ECO:0000313" key="4">
    <source>
        <dbReference type="Proteomes" id="UP000711178"/>
    </source>
</evidence>
<comment type="caution">
    <text evidence="3">The sequence shown here is derived from an EMBL/GenBank/DDBJ whole genome shotgun (WGS) entry which is preliminary data.</text>
</comment>
<name>A0ABS7FD82_9NEIS</name>
<evidence type="ECO:0000313" key="3">
    <source>
        <dbReference type="EMBL" id="MBW8287921.1"/>
    </source>
</evidence>
<evidence type="ECO:0000256" key="1">
    <source>
        <dbReference type="ARBA" id="ARBA00022729"/>
    </source>
</evidence>
<dbReference type="PANTHER" id="PTHR35936">
    <property type="entry name" value="MEMBRANE-BOUND LYTIC MUREIN TRANSGLYCOSYLASE F"/>
    <property type="match status" value="1"/>
</dbReference>
<gene>
    <name evidence="3" type="ORF">KIF53_09815</name>
</gene>
<dbReference type="GeneID" id="89685946"/>
<protein>
    <submittedName>
        <fullName evidence="3">Transporter substrate-binding domain-containing protein</fullName>
    </submittedName>
</protein>
<sequence>MLANGEWAPYQSAKLPHQGFASHVVSEAFRLAGIQVIYRFYPWARAEAMVRGGGVAGSLVWSETPQRRAFAWFSDPVIVDDEVVFHLATRKMKAERIEDFYGLTMATFNGSRLGAWQEAIDAGRIRSYVVKDIEAGMRQLLIGRLDFIPLIRSVGFSVLRQHFTPREQAAIVAEPHVFVRAEYGVMFSRKQPGGEALLRRFNAGLAKLKASAEYRQMARDFAAGKYDPQPY</sequence>
<dbReference type="InterPro" id="IPR001638">
    <property type="entry name" value="Solute-binding_3/MltF_N"/>
</dbReference>
<proteinExistence type="predicted"/>
<dbReference type="PANTHER" id="PTHR35936:SF25">
    <property type="entry name" value="ABC TRANSPORTER SUBSTRATE-BINDING PROTEIN"/>
    <property type="match status" value="1"/>
</dbReference>
<dbReference type="RefSeq" id="WP_181243331.1">
    <property type="nucleotide sequence ID" value="NZ_CP142381.1"/>
</dbReference>
<dbReference type="Pfam" id="PF00497">
    <property type="entry name" value="SBP_bac_3"/>
    <property type="match status" value="1"/>
</dbReference>
<organism evidence="3 4">
    <name type="scientific">Chromobacterium subtsugae</name>
    <dbReference type="NCBI Taxonomy" id="251747"/>
    <lineage>
        <taxon>Bacteria</taxon>
        <taxon>Pseudomonadati</taxon>
        <taxon>Pseudomonadota</taxon>
        <taxon>Betaproteobacteria</taxon>
        <taxon>Neisseriales</taxon>
        <taxon>Chromobacteriaceae</taxon>
        <taxon>Chromobacterium</taxon>
    </lineage>
</organism>
<dbReference type="Proteomes" id="UP000711178">
    <property type="component" value="Unassembled WGS sequence"/>
</dbReference>
<accession>A0ABS7FD82</accession>
<dbReference type="Gene3D" id="3.40.190.10">
    <property type="entry name" value="Periplasmic binding protein-like II"/>
    <property type="match status" value="2"/>
</dbReference>
<dbReference type="EMBL" id="JAHDTB010000007">
    <property type="protein sequence ID" value="MBW8287921.1"/>
    <property type="molecule type" value="Genomic_DNA"/>
</dbReference>
<reference evidence="3 4" key="1">
    <citation type="submission" date="2021-05" db="EMBL/GenBank/DDBJ databases">
        <title>Draft Whole Genome Sequencing Of Biosensor Chromobacterium violaceum Strain CV026 Reveals A Regulatory RNA In Chromobacterium violaceum Phenotype Regulatory Network.</title>
        <authorList>
            <person name="Hong K.W."/>
            <person name="Chan K.G."/>
            <person name="Chang C.-Y."/>
        </authorList>
    </citation>
    <scope>NUCLEOTIDE SEQUENCE [LARGE SCALE GENOMIC DNA]</scope>
    <source>
        <strain evidence="3 4">ATCC 31532</strain>
    </source>
</reference>
<evidence type="ECO:0000259" key="2">
    <source>
        <dbReference type="Pfam" id="PF00497"/>
    </source>
</evidence>
<keyword evidence="1" id="KW-0732">Signal</keyword>
<keyword evidence="4" id="KW-1185">Reference proteome</keyword>
<dbReference type="SUPFAM" id="SSF53850">
    <property type="entry name" value="Periplasmic binding protein-like II"/>
    <property type="match status" value="1"/>
</dbReference>
<feature type="domain" description="Solute-binding protein family 3/N-terminal" evidence="2">
    <location>
        <begin position="5"/>
        <end position="219"/>
    </location>
</feature>